<feature type="region of interest" description="Disordered" evidence="1">
    <location>
        <begin position="1"/>
        <end position="77"/>
    </location>
</feature>
<evidence type="ECO:0000313" key="3">
    <source>
        <dbReference type="Proteomes" id="UP000662703"/>
    </source>
</evidence>
<protein>
    <recommendedName>
        <fullName evidence="4">DUF2188 domain-containing protein</fullName>
    </recommendedName>
</protein>
<proteinExistence type="predicted"/>
<name>A0ABS0AUZ1_9GAMM</name>
<sequence>MSNKSNSHHVVPNPNGGWDIKRDGAQRASRHHDTKKAAIDSARKTSKSQGTELKIHNKDGSISQSDSHGSDPYPPKG</sequence>
<dbReference type="EMBL" id="ARXX01000045">
    <property type="protein sequence ID" value="MBF5057427.1"/>
    <property type="molecule type" value="Genomic_DNA"/>
</dbReference>
<accession>A0ABS0AUZ1</accession>
<organism evidence="2 3">
    <name type="scientific">Alloalcanivorax profundimaris</name>
    <dbReference type="NCBI Taxonomy" id="2735259"/>
    <lineage>
        <taxon>Bacteria</taxon>
        <taxon>Pseudomonadati</taxon>
        <taxon>Pseudomonadota</taxon>
        <taxon>Gammaproteobacteria</taxon>
        <taxon>Oceanospirillales</taxon>
        <taxon>Alcanivoracaceae</taxon>
        <taxon>Alloalcanivorax</taxon>
    </lineage>
</organism>
<evidence type="ECO:0000313" key="2">
    <source>
        <dbReference type="EMBL" id="MBF5057427.1"/>
    </source>
</evidence>
<dbReference type="RefSeq" id="WP_194865658.1">
    <property type="nucleotide sequence ID" value="NZ_ARXX01000045.1"/>
</dbReference>
<keyword evidence="3" id="KW-1185">Reference proteome</keyword>
<reference evidence="2 3" key="1">
    <citation type="submission" date="2012-09" db="EMBL/GenBank/DDBJ databases">
        <title>Genome Sequence of alkane-degrading Bacterium Alcanivorax sp. 521-1.</title>
        <authorList>
            <person name="Lai Q."/>
            <person name="Shao Z."/>
        </authorList>
    </citation>
    <scope>NUCLEOTIDE SEQUENCE [LARGE SCALE GENOMIC DNA]</scope>
    <source>
        <strain evidence="2 3">521-1</strain>
    </source>
</reference>
<dbReference type="InterPro" id="IPR018691">
    <property type="entry name" value="DUF2188"/>
</dbReference>
<dbReference type="Pfam" id="PF09954">
    <property type="entry name" value="DUF2188"/>
    <property type="match status" value="1"/>
</dbReference>
<dbReference type="Proteomes" id="UP000662703">
    <property type="component" value="Unassembled WGS sequence"/>
</dbReference>
<evidence type="ECO:0008006" key="4">
    <source>
        <dbReference type="Google" id="ProtNLM"/>
    </source>
</evidence>
<comment type="caution">
    <text evidence="2">The sequence shown here is derived from an EMBL/GenBank/DDBJ whole genome shotgun (WGS) entry which is preliminary data.</text>
</comment>
<evidence type="ECO:0000256" key="1">
    <source>
        <dbReference type="SAM" id="MobiDB-lite"/>
    </source>
</evidence>
<gene>
    <name evidence="2" type="ORF">Y5W_02721</name>
</gene>